<dbReference type="Pfam" id="PF01367">
    <property type="entry name" value="5_3_exonuc"/>
    <property type="match status" value="1"/>
</dbReference>
<dbReference type="InterPro" id="IPR008918">
    <property type="entry name" value="HhH2"/>
</dbReference>
<keyword evidence="1" id="KW-0540">Nuclease</keyword>
<evidence type="ECO:0000313" key="7">
    <source>
        <dbReference type="Proteomes" id="UP000221165"/>
    </source>
</evidence>
<feature type="region of interest" description="Disordered" evidence="4">
    <location>
        <begin position="85"/>
        <end position="181"/>
    </location>
</feature>
<keyword evidence="7" id="KW-1185">Reference proteome</keyword>
<evidence type="ECO:0000259" key="5">
    <source>
        <dbReference type="SMART" id="SM00475"/>
    </source>
</evidence>
<dbReference type="SMART" id="SM00475">
    <property type="entry name" value="53EXOc"/>
    <property type="match status" value="1"/>
</dbReference>
<evidence type="ECO:0000256" key="1">
    <source>
        <dbReference type="ARBA" id="ARBA00022722"/>
    </source>
</evidence>
<keyword evidence="2" id="KW-0378">Hydrolase</keyword>
<feature type="compositionally biased region" description="Basic and acidic residues" evidence="4">
    <location>
        <begin position="259"/>
        <end position="268"/>
    </location>
</feature>
<dbReference type="PANTHER" id="PTHR42646">
    <property type="entry name" value="FLAP ENDONUCLEASE XNI"/>
    <property type="match status" value="1"/>
</dbReference>
<protein>
    <submittedName>
        <fullName evidence="6">5-3 n-terminal resolvase family domain-containing protein</fullName>
    </submittedName>
</protein>
<dbReference type="GO" id="GO:0017108">
    <property type="term" value="F:5'-flap endonuclease activity"/>
    <property type="evidence" value="ECO:0007669"/>
    <property type="project" value="InterPro"/>
</dbReference>
<evidence type="ECO:0000313" key="6">
    <source>
        <dbReference type="EMBL" id="PHJ16225.1"/>
    </source>
</evidence>
<dbReference type="SUPFAM" id="SSF47807">
    <property type="entry name" value="5' to 3' exonuclease, C-terminal subdomain"/>
    <property type="match status" value="1"/>
</dbReference>
<name>A0A2C6KIA0_9APIC</name>
<dbReference type="SMART" id="SM00279">
    <property type="entry name" value="HhH2"/>
    <property type="match status" value="1"/>
</dbReference>
<dbReference type="PANTHER" id="PTHR42646:SF2">
    <property type="entry name" value="5'-3' EXONUCLEASE FAMILY PROTEIN"/>
    <property type="match status" value="1"/>
</dbReference>
<dbReference type="Proteomes" id="UP000221165">
    <property type="component" value="Unassembled WGS sequence"/>
</dbReference>
<reference evidence="6 7" key="1">
    <citation type="journal article" date="2017" name="Int. J. Parasitol.">
        <title>The genome of the protozoan parasite Cystoisospora suis and a reverse vaccinology approach to identify vaccine candidates.</title>
        <authorList>
            <person name="Palmieri N."/>
            <person name="Shrestha A."/>
            <person name="Ruttkowski B."/>
            <person name="Beck T."/>
            <person name="Vogl C."/>
            <person name="Tomley F."/>
            <person name="Blake D.P."/>
            <person name="Joachim A."/>
        </authorList>
    </citation>
    <scope>NUCLEOTIDE SEQUENCE [LARGE SCALE GENOMIC DNA]</scope>
    <source>
        <strain evidence="6 7">Wien I</strain>
    </source>
</reference>
<dbReference type="Pfam" id="PF02739">
    <property type="entry name" value="5_3_exonuc_N"/>
    <property type="match status" value="1"/>
</dbReference>
<dbReference type="InterPro" id="IPR029060">
    <property type="entry name" value="PIN-like_dom_sf"/>
</dbReference>
<dbReference type="SUPFAM" id="SSF88723">
    <property type="entry name" value="PIN domain-like"/>
    <property type="match status" value="1"/>
</dbReference>
<dbReference type="GeneID" id="94433282"/>
<dbReference type="OrthoDB" id="275278at2759"/>
<feature type="domain" description="5'-3' exonuclease" evidence="5">
    <location>
        <begin position="1"/>
        <end position="468"/>
    </location>
</feature>
<dbReference type="InterPro" id="IPR002421">
    <property type="entry name" value="5-3_exonuclease"/>
</dbReference>
<sequence>MDPSHIVIVFDSSSSRDSRLAIFDGYKGNRSEAPAGLQQQFRAIRRLCHSLGISTLSEDGVEADDVIATLVQRACKESLSALSLSSSHRERLREEEEEEEERAEIYDRERLTGGIEKSYANDGLKGEREHGISTEQKDKEEDLRVRKGEKEEEKRKKKEKEGERKKKKTNSPWSEKRENEEREFFEEVIVVTSDKDLLQVLQHNYMTAPPSLRDAPSSLEPSSSSFEYNPSMHQSLPYPYQRSLLNESFLSSSKKRDRHMTQQEKSKEEEEEKEEKKKKKRKTPQIKKKKKTSNKNGIPNTHEDEEEEEEREELRAQILPASSSSHREGESMKPLSSSFFNFSPRPKVWVMQLHRKLTLVDERWVYLHYGVHAHQLRDYLALVGDAVDGIEGCHGIGPKTAIKLLAHANPNKNLTEVLGDKRALSALVHPHQVESLFNFRSLFERNRQLIALDSHVASLNRFPLSQFSVVQKKRPRPLSSYQREKAPSISSPSRPLSSSSSSFHSFAHAKKDRGEKMKQTERPEEEEKEKKKKNHALFFFPLSSCLSSSSSSFPRCYTPFSSSYALKTRSASRKSYPFIKGEERREREGERDRKKEIPKKT</sequence>
<evidence type="ECO:0000256" key="3">
    <source>
        <dbReference type="ARBA" id="ARBA00023125"/>
    </source>
</evidence>
<organism evidence="6 7">
    <name type="scientific">Cystoisospora suis</name>
    <dbReference type="NCBI Taxonomy" id="483139"/>
    <lineage>
        <taxon>Eukaryota</taxon>
        <taxon>Sar</taxon>
        <taxon>Alveolata</taxon>
        <taxon>Apicomplexa</taxon>
        <taxon>Conoidasida</taxon>
        <taxon>Coccidia</taxon>
        <taxon>Eucoccidiorida</taxon>
        <taxon>Eimeriorina</taxon>
        <taxon>Sarcocystidae</taxon>
        <taxon>Cystoisospora</taxon>
    </lineage>
</organism>
<feature type="compositionally biased region" description="Low complexity" evidence="4">
    <location>
        <begin position="487"/>
        <end position="505"/>
    </location>
</feature>
<keyword evidence="3" id="KW-0238">DNA-binding</keyword>
<feature type="compositionally biased region" description="Polar residues" evidence="4">
    <location>
        <begin position="243"/>
        <end position="252"/>
    </location>
</feature>
<feature type="compositionally biased region" description="Basic and acidic residues" evidence="4">
    <location>
        <begin position="580"/>
        <end position="601"/>
    </location>
</feature>
<dbReference type="InterPro" id="IPR020046">
    <property type="entry name" value="5-3_exonucl_a-hlix_arch_N"/>
</dbReference>
<feature type="region of interest" description="Disordered" evidence="4">
    <location>
        <begin position="566"/>
        <end position="601"/>
    </location>
</feature>
<proteinExistence type="predicted"/>
<evidence type="ECO:0000256" key="4">
    <source>
        <dbReference type="SAM" id="MobiDB-lite"/>
    </source>
</evidence>
<dbReference type="InterPro" id="IPR038969">
    <property type="entry name" value="FEN"/>
</dbReference>
<feature type="compositionally biased region" description="Basic and acidic residues" evidence="4">
    <location>
        <begin position="124"/>
        <end position="164"/>
    </location>
</feature>
<dbReference type="VEuPathDB" id="ToxoDB:CSUI_009963"/>
<evidence type="ECO:0000256" key="2">
    <source>
        <dbReference type="ARBA" id="ARBA00022801"/>
    </source>
</evidence>
<accession>A0A2C6KIA0</accession>
<dbReference type="InterPro" id="IPR020045">
    <property type="entry name" value="DNA_polI_H3TH"/>
</dbReference>
<feature type="compositionally biased region" description="Basic residues" evidence="4">
    <location>
        <begin position="276"/>
        <end position="293"/>
    </location>
</feature>
<dbReference type="Gene3D" id="3.40.50.1010">
    <property type="entry name" value="5'-nuclease"/>
    <property type="match status" value="1"/>
</dbReference>
<dbReference type="Gene3D" id="1.10.150.20">
    <property type="entry name" value="5' to 3' exonuclease, C-terminal subdomain"/>
    <property type="match status" value="1"/>
</dbReference>
<gene>
    <name evidence="6" type="ORF">CSUI_009963</name>
</gene>
<dbReference type="CDD" id="cd09898">
    <property type="entry name" value="H3TH_53EXO"/>
    <property type="match status" value="1"/>
</dbReference>
<comment type="caution">
    <text evidence="6">The sequence shown here is derived from an EMBL/GenBank/DDBJ whole genome shotgun (WGS) entry which is preliminary data.</text>
</comment>
<dbReference type="EMBL" id="MIGC01006425">
    <property type="protein sequence ID" value="PHJ16225.1"/>
    <property type="molecule type" value="Genomic_DNA"/>
</dbReference>
<feature type="compositionally biased region" description="Low complexity" evidence="4">
    <location>
        <begin position="216"/>
        <end position="225"/>
    </location>
</feature>
<dbReference type="GO" id="GO:0003677">
    <property type="term" value="F:DNA binding"/>
    <property type="evidence" value="ECO:0007669"/>
    <property type="project" value="UniProtKB-KW"/>
</dbReference>
<feature type="region of interest" description="Disordered" evidence="4">
    <location>
        <begin position="475"/>
        <end position="532"/>
    </location>
</feature>
<feature type="compositionally biased region" description="Basic and acidic residues" evidence="4">
    <location>
        <begin position="512"/>
        <end position="522"/>
    </location>
</feature>
<dbReference type="RefSeq" id="XP_067917954.1">
    <property type="nucleotide sequence ID" value="XM_068070071.1"/>
</dbReference>
<dbReference type="GO" id="GO:0033567">
    <property type="term" value="P:DNA replication, Okazaki fragment processing"/>
    <property type="evidence" value="ECO:0007669"/>
    <property type="project" value="InterPro"/>
</dbReference>
<dbReference type="GO" id="GO:0008409">
    <property type="term" value="F:5'-3' exonuclease activity"/>
    <property type="evidence" value="ECO:0007669"/>
    <property type="project" value="InterPro"/>
</dbReference>
<dbReference type="AlphaFoldDB" id="A0A2C6KIA0"/>
<dbReference type="InterPro" id="IPR036279">
    <property type="entry name" value="5-3_exonuclease_C_sf"/>
</dbReference>
<feature type="region of interest" description="Disordered" evidence="4">
    <location>
        <begin position="207"/>
        <end position="334"/>
    </location>
</feature>